<protein>
    <submittedName>
        <fullName evidence="1">Uncharacterized protein</fullName>
    </submittedName>
</protein>
<sequence>MAELERRGLTVLSVVMQAPQPGLSGWKVAIISATPRLTDPGAPKRRHVLVDRCCVALPPTALDG</sequence>
<evidence type="ECO:0000313" key="1">
    <source>
        <dbReference type="EMBL" id="MFD2053210.1"/>
    </source>
</evidence>
<gene>
    <name evidence="1" type="ORF">ACFSQT_08860</name>
</gene>
<keyword evidence="2" id="KW-1185">Reference proteome</keyword>
<organism evidence="1 2">
    <name type="scientific">Mesorhizobium calcicola</name>
    <dbReference type="NCBI Taxonomy" id="1300310"/>
    <lineage>
        <taxon>Bacteria</taxon>
        <taxon>Pseudomonadati</taxon>
        <taxon>Pseudomonadota</taxon>
        <taxon>Alphaproteobacteria</taxon>
        <taxon>Hyphomicrobiales</taxon>
        <taxon>Phyllobacteriaceae</taxon>
        <taxon>Mesorhizobium</taxon>
    </lineage>
</organism>
<evidence type="ECO:0000313" key="2">
    <source>
        <dbReference type="Proteomes" id="UP001597349"/>
    </source>
</evidence>
<accession>A0ABW4W9A7</accession>
<dbReference type="Proteomes" id="UP001597349">
    <property type="component" value="Unassembled WGS sequence"/>
</dbReference>
<dbReference type="EMBL" id="JBHUGY010000016">
    <property type="protein sequence ID" value="MFD2053210.1"/>
    <property type="molecule type" value="Genomic_DNA"/>
</dbReference>
<reference evidence="2" key="1">
    <citation type="journal article" date="2019" name="Int. J. Syst. Evol. Microbiol.">
        <title>The Global Catalogue of Microorganisms (GCM) 10K type strain sequencing project: providing services to taxonomists for standard genome sequencing and annotation.</title>
        <authorList>
            <consortium name="The Broad Institute Genomics Platform"/>
            <consortium name="The Broad Institute Genome Sequencing Center for Infectious Disease"/>
            <person name="Wu L."/>
            <person name="Ma J."/>
        </authorList>
    </citation>
    <scope>NUCLEOTIDE SEQUENCE [LARGE SCALE GENOMIC DNA]</scope>
    <source>
        <strain evidence="2">CGMCC 1.16226</strain>
    </source>
</reference>
<proteinExistence type="predicted"/>
<name>A0ABW4W9A7_9HYPH</name>
<dbReference type="RefSeq" id="WP_095090280.1">
    <property type="nucleotide sequence ID" value="NZ_JBHUGY010000016.1"/>
</dbReference>
<comment type="caution">
    <text evidence="1">The sequence shown here is derived from an EMBL/GenBank/DDBJ whole genome shotgun (WGS) entry which is preliminary data.</text>
</comment>